<evidence type="ECO:0000259" key="5">
    <source>
        <dbReference type="PROSITE" id="PS50931"/>
    </source>
</evidence>
<dbReference type="InterPro" id="IPR036390">
    <property type="entry name" value="WH_DNA-bd_sf"/>
</dbReference>
<dbReference type="PANTHER" id="PTHR30118:SF15">
    <property type="entry name" value="TRANSCRIPTIONAL REGULATORY PROTEIN"/>
    <property type="match status" value="1"/>
</dbReference>
<evidence type="ECO:0000313" key="6">
    <source>
        <dbReference type="EMBL" id="GAA4651233.1"/>
    </source>
</evidence>
<dbReference type="EMBL" id="BAABFL010000444">
    <property type="protein sequence ID" value="GAA4651233.1"/>
    <property type="molecule type" value="Genomic_DNA"/>
</dbReference>
<keyword evidence="7" id="KW-1185">Reference proteome</keyword>
<dbReference type="InterPro" id="IPR000847">
    <property type="entry name" value="LysR_HTH_N"/>
</dbReference>
<evidence type="ECO:0000256" key="4">
    <source>
        <dbReference type="ARBA" id="ARBA00023163"/>
    </source>
</evidence>
<dbReference type="PROSITE" id="PS50931">
    <property type="entry name" value="HTH_LYSR"/>
    <property type="match status" value="1"/>
</dbReference>
<dbReference type="RefSeq" id="WP_345197586.1">
    <property type="nucleotide sequence ID" value="NZ_BAABFL010000444.1"/>
</dbReference>
<dbReference type="Pfam" id="PF00126">
    <property type="entry name" value="HTH_1"/>
    <property type="match status" value="1"/>
</dbReference>
<dbReference type="PANTHER" id="PTHR30118">
    <property type="entry name" value="HTH-TYPE TRANSCRIPTIONAL REGULATOR LEUO-RELATED"/>
    <property type="match status" value="1"/>
</dbReference>
<evidence type="ECO:0000256" key="1">
    <source>
        <dbReference type="ARBA" id="ARBA00009437"/>
    </source>
</evidence>
<organism evidence="6 7">
    <name type="scientific">Kistimonas scapharcae</name>
    <dbReference type="NCBI Taxonomy" id="1036133"/>
    <lineage>
        <taxon>Bacteria</taxon>
        <taxon>Pseudomonadati</taxon>
        <taxon>Pseudomonadota</taxon>
        <taxon>Gammaproteobacteria</taxon>
        <taxon>Oceanospirillales</taxon>
        <taxon>Endozoicomonadaceae</taxon>
        <taxon>Kistimonas</taxon>
    </lineage>
</organism>
<evidence type="ECO:0000256" key="2">
    <source>
        <dbReference type="ARBA" id="ARBA00023015"/>
    </source>
</evidence>
<proteinExistence type="inferred from homology"/>
<comment type="caution">
    <text evidence="6">The sequence shown here is derived from an EMBL/GenBank/DDBJ whole genome shotgun (WGS) entry which is preliminary data.</text>
</comment>
<dbReference type="Proteomes" id="UP001500604">
    <property type="component" value="Unassembled WGS sequence"/>
</dbReference>
<comment type="similarity">
    <text evidence="1">Belongs to the LysR transcriptional regulatory family.</text>
</comment>
<gene>
    <name evidence="6" type="ORF">GCM10023116_35160</name>
</gene>
<accession>A0ABP8V6X6</accession>
<evidence type="ECO:0000313" key="7">
    <source>
        <dbReference type="Proteomes" id="UP001500604"/>
    </source>
</evidence>
<dbReference type="SUPFAM" id="SSF46785">
    <property type="entry name" value="Winged helix' DNA-binding domain"/>
    <property type="match status" value="1"/>
</dbReference>
<keyword evidence="3" id="KW-0238">DNA-binding</keyword>
<feature type="domain" description="HTH lysR-type" evidence="5">
    <location>
        <begin position="9"/>
        <end position="47"/>
    </location>
</feature>
<evidence type="ECO:0000256" key="3">
    <source>
        <dbReference type="ARBA" id="ARBA00023125"/>
    </source>
</evidence>
<dbReference type="Gene3D" id="1.10.10.10">
    <property type="entry name" value="Winged helix-like DNA-binding domain superfamily/Winged helix DNA-binding domain"/>
    <property type="match status" value="1"/>
</dbReference>
<protein>
    <recommendedName>
        <fullName evidence="5">HTH lysR-type domain-containing protein</fullName>
    </recommendedName>
</protein>
<keyword evidence="2" id="KW-0805">Transcription regulation</keyword>
<keyword evidence="4" id="KW-0804">Transcription</keyword>
<reference evidence="7" key="1">
    <citation type="journal article" date="2019" name="Int. J. Syst. Evol. Microbiol.">
        <title>The Global Catalogue of Microorganisms (GCM) 10K type strain sequencing project: providing services to taxonomists for standard genome sequencing and annotation.</title>
        <authorList>
            <consortium name="The Broad Institute Genomics Platform"/>
            <consortium name="The Broad Institute Genome Sequencing Center for Infectious Disease"/>
            <person name="Wu L."/>
            <person name="Ma J."/>
        </authorList>
    </citation>
    <scope>NUCLEOTIDE SEQUENCE [LARGE SCALE GENOMIC DNA]</scope>
    <source>
        <strain evidence="7">JCM 17805</strain>
    </source>
</reference>
<name>A0ABP8V6X6_9GAMM</name>
<dbReference type="InterPro" id="IPR050389">
    <property type="entry name" value="LysR-type_TF"/>
</dbReference>
<sequence>MELEEIYRRDLNLLVALTVLLEENSVSHAAIRLNLSQSAMSRILGRLHILVYLNTDSGLLEHPRHLTYWRA</sequence>
<dbReference type="InterPro" id="IPR036388">
    <property type="entry name" value="WH-like_DNA-bd_sf"/>
</dbReference>